<feature type="transmembrane region" description="Helical" evidence="2">
    <location>
        <begin position="206"/>
        <end position="226"/>
    </location>
</feature>
<feature type="domain" description="Major facilitator superfamily (MFS) profile" evidence="3">
    <location>
        <begin position="52"/>
        <end position="420"/>
    </location>
</feature>
<feature type="transmembrane region" description="Helical" evidence="2">
    <location>
        <begin position="48"/>
        <end position="68"/>
    </location>
</feature>
<dbReference type="EMBL" id="KV417270">
    <property type="protein sequence ID" value="KZP00315.1"/>
    <property type="molecule type" value="Genomic_DNA"/>
</dbReference>
<reference evidence="4 5" key="1">
    <citation type="journal article" date="2016" name="Mol. Biol. Evol.">
        <title>Comparative Genomics of Early-Diverging Mushroom-Forming Fungi Provides Insights into the Origins of Lignocellulose Decay Capabilities.</title>
        <authorList>
            <person name="Nagy L.G."/>
            <person name="Riley R."/>
            <person name="Tritt A."/>
            <person name="Adam C."/>
            <person name="Daum C."/>
            <person name="Floudas D."/>
            <person name="Sun H."/>
            <person name="Yadav J.S."/>
            <person name="Pangilinan J."/>
            <person name="Larsson K.H."/>
            <person name="Matsuura K."/>
            <person name="Barry K."/>
            <person name="Labutti K."/>
            <person name="Kuo R."/>
            <person name="Ohm R.A."/>
            <person name="Bhattacharya S.S."/>
            <person name="Shirouzu T."/>
            <person name="Yoshinaga Y."/>
            <person name="Martin F.M."/>
            <person name="Grigoriev I.V."/>
            <person name="Hibbett D.S."/>
        </authorList>
    </citation>
    <scope>NUCLEOTIDE SEQUENCE [LARGE SCALE GENOMIC DNA]</scope>
    <source>
        <strain evidence="4 5">TUFC12733</strain>
    </source>
</reference>
<dbReference type="STRING" id="1330018.A0A167QWE6"/>
<dbReference type="SUPFAM" id="SSF103473">
    <property type="entry name" value="MFS general substrate transporter"/>
    <property type="match status" value="1"/>
</dbReference>
<keyword evidence="2" id="KW-0472">Membrane</keyword>
<dbReference type="Gene3D" id="1.20.1250.20">
    <property type="entry name" value="MFS general substrate transporter like domains"/>
    <property type="match status" value="1"/>
</dbReference>
<evidence type="ECO:0000313" key="4">
    <source>
        <dbReference type="EMBL" id="KZP00315.1"/>
    </source>
</evidence>
<dbReference type="Pfam" id="PF07690">
    <property type="entry name" value="MFS_1"/>
    <property type="match status" value="1"/>
</dbReference>
<name>A0A167QWE6_CALVF</name>
<dbReference type="AlphaFoldDB" id="A0A167QWE6"/>
<evidence type="ECO:0000256" key="1">
    <source>
        <dbReference type="ARBA" id="ARBA00004141"/>
    </source>
</evidence>
<protein>
    <submittedName>
        <fullName evidence="4">MFS general substrate transporter</fullName>
    </submittedName>
</protein>
<feature type="transmembrane region" description="Helical" evidence="2">
    <location>
        <begin position="175"/>
        <end position="200"/>
    </location>
</feature>
<keyword evidence="5" id="KW-1185">Reference proteome</keyword>
<keyword evidence="2" id="KW-1133">Transmembrane helix</keyword>
<keyword evidence="2" id="KW-0812">Transmembrane</keyword>
<feature type="transmembrane region" description="Helical" evidence="2">
    <location>
        <begin position="145"/>
        <end position="163"/>
    </location>
</feature>
<dbReference type="PANTHER" id="PTHR42910:SF1">
    <property type="entry name" value="MAJOR FACILITATOR SUPERFAMILY (MFS) PROFILE DOMAIN-CONTAINING PROTEIN"/>
    <property type="match status" value="1"/>
</dbReference>
<feature type="transmembrane region" description="Helical" evidence="2">
    <location>
        <begin position="321"/>
        <end position="353"/>
    </location>
</feature>
<dbReference type="PANTHER" id="PTHR42910">
    <property type="entry name" value="TRANSPORTER SCO4007-RELATED"/>
    <property type="match status" value="1"/>
</dbReference>
<dbReference type="GO" id="GO:0022857">
    <property type="term" value="F:transmembrane transporter activity"/>
    <property type="evidence" value="ECO:0007669"/>
    <property type="project" value="InterPro"/>
</dbReference>
<dbReference type="InterPro" id="IPR036259">
    <property type="entry name" value="MFS_trans_sf"/>
</dbReference>
<comment type="subcellular location">
    <subcellularLocation>
        <location evidence="1">Membrane</location>
        <topology evidence="1">Multi-pass membrane protein</topology>
    </subcellularLocation>
</comment>
<dbReference type="GO" id="GO:0016020">
    <property type="term" value="C:membrane"/>
    <property type="evidence" value="ECO:0007669"/>
    <property type="project" value="UniProtKB-SubCell"/>
</dbReference>
<evidence type="ECO:0000256" key="2">
    <source>
        <dbReference type="SAM" id="Phobius"/>
    </source>
</evidence>
<evidence type="ECO:0000259" key="3">
    <source>
        <dbReference type="PROSITE" id="PS50850"/>
    </source>
</evidence>
<gene>
    <name evidence="4" type="ORF">CALVIDRAFT_327927</name>
</gene>
<feature type="transmembrane region" description="Helical" evidence="2">
    <location>
        <begin position="118"/>
        <end position="139"/>
    </location>
</feature>
<dbReference type="Proteomes" id="UP000076738">
    <property type="component" value="Unassembled WGS sequence"/>
</dbReference>
<dbReference type="InterPro" id="IPR020846">
    <property type="entry name" value="MFS_dom"/>
</dbReference>
<feature type="transmembrane region" description="Helical" evidence="2">
    <location>
        <begin position="291"/>
        <end position="309"/>
    </location>
</feature>
<dbReference type="PROSITE" id="PS50850">
    <property type="entry name" value="MFS"/>
    <property type="match status" value="1"/>
</dbReference>
<evidence type="ECO:0000313" key="5">
    <source>
        <dbReference type="Proteomes" id="UP000076738"/>
    </source>
</evidence>
<dbReference type="CDD" id="cd17324">
    <property type="entry name" value="MFS_NepI_like"/>
    <property type="match status" value="1"/>
</dbReference>
<organism evidence="4 5">
    <name type="scientific">Calocera viscosa (strain TUFC12733)</name>
    <dbReference type="NCBI Taxonomy" id="1330018"/>
    <lineage>
        <taxon>Eukaryota</taxon>
        <taxon>Fungi</taxon>
        <taxon>Dikarya</taxon>
        <taxon>Basidiomycota</taxon>
        <taxon>Agaricomycotina</taxon>
        <taxon>Dacrymycetes</taxon>
        <taxon>Dacrymycetales</taxon>
        <taxon>Dacrymycetaceae</taxon>
        <taxon>Calocera</taxon>
    </lineage>
</organism>
<sequence length="420" mass="45265">MSKQEELGDVAIVAAPLEPPAPPPHSVDFGFLPIPKHLRHDPSQPFRFTLLLNVVFAIAGTFTGANLYYCQPILIQLASSFQVDDVRIANIPTLTQAGYAAGILLVTPLGDMIRRRELLLALLFCAGCVTLGLALTQSLIAFETLSFIAGVVAVTPQVLMPLTGDLAPVERRGTALSIVLSGLLLGILVARVLGGVIAQFSLWRNIYWMSMGIHFALFLILIFILPDVPDKKIGLSYFQLLYTVAKYAVTEPVLIQVSIVGLCCNAIYVSFWVTLTFLLGGSPYFYDTLDIGLFGLVGILGVAIGPLIGRLVDHLNPWFGVLFGLIGLLLTMAIDTAAATLSIGAIIVVAFLIDVFDSLQQVSSVTRYFAINPDARARINAVYIIAEFCGQFIGTAVGTRIFSAHGNYAYGGMNLAWIAL</sequence>
<dbReference type="InterPro" id="IPR011701">
    <property type="entry name" value="MFS"/>
</dbReference>
<proteinExistence type="predicted"/>
<dbReference type="OrthoDB" id="2105912at2759"/>
<feature type="transmembrane region" description="Helical" evidence="2">
    <location>
        <begin position="255"/>
        <end position="279"/>
    </location>
</feature>
<accession>A0A167QWE6</accession>